<evidence type="ECO:0000313" key="2">
    <source>
        <dbReference type="EMBL" id="KAG5629041.1"/>
    </source>
</evidence>
<reference evidence="2 3" key="1">
    <citation type="submission" date="2020-09" db="EMBL/GenBank/DDBJ databases">
        <title>De no assembly of potato wild relative species, Solanum commersonii.</title>
        <authorList>
            <person name="Cho K."/>
        </authorList>
    </citation>
    <scope>NUCLEOTIDE SEQUENCE [LARGE SCALE GENOMIC DNA]</scope>
    <source>
        <strain evidence="2">LZ3.2</strain>
        <tissue evidence="2">Leaf</tissue>
    </source>
</reference>
<sequence>MPQNFEPCDKHPTIRDTASKGSQNQNVVWARTAGSYFKKDQEYGIIPQKGIIVDSSIRHIAQKISVQDGDKEAMINSYLEEVNRILLLNMRN</sequence>
<evidence type="ECO:0000256" key="1">
    <source>
        <dbReference type="SAM" id="MobiDB-lite"/>
    </source>
</evidence>
<proteinExistence type="predicted"/>
<accession>A0A9J6AXE0</accession>
<dbReference type="Proteomes" id="UP000824120">
    <property type="component" value="Chromosome 1"/>
</dbReference>
<dbReference type="AlphaFoldDB" id="A0A9J6AXE0"/>
<keyword evidence="3" id="KW-1185">Reference proteome</keyword>
<dbReference type="EMBL" id="JACXVP010000001">
    <property type="protein sequence ID" value="KAG5629041.1"/>
    <property type="molecule type" value="Genomic_DNA"/>
</dbReference>
<feature type="compositionally biased region" description="Basic and acidic residues" evidence="1">
    <location>
        <begin position="7"/>
        <end position="18"/>
    </location>
</feature>
<evidence type="ECO:0000313" key="3">
    <source>
        <dbReference type="Proteomes" id="UP000824120"/>
    </source>
</evidence>
<protein>
    <submittedName>
        <fullName evidence="2">Uncharacterized protein</fullName>
    </submittedName>
</protein>
<feature type="region of interest" description="Disordered" evidence="1">
    <location>
        <begin position="1"/>
        <end position="23"/>
    </location>
</feature>
<gene>
    <name evidence="2" type="ORF">H5410_000758</name>
</gene>
<organism evidence="2 3">
    <name type="scientific">Solanum commersonii</name>
    <name type="common">Commerson's wild potato</name>
    <name type="synonym">Commerson's nightshade</name>
    <dbReference type="NCBI Taxonomy" id="4109"/>
    <lineage>
        <taxon>Eukaryota</taxon>
        <taxon>Viridiplantae</taxon>
        <taxon>Streptophyta</taxon>
        <taxon>Embryophyta</taxon>
        <taxon>Tracheophyta</taxon>
        <taxon>Spermatophyta</taxon>
        <taxon>Magnoliopsida</taxon>
        <taxon>eudicotyledons</taxon>
        <taxon>Gunneridae</taxon>
        <taxon>Pentapetalae</taxon>
        <taxon>asterids</taxon>
        <taxon>lamiids</taxon>
        <taxon>Solanales</taxon>
        <taxon>Solanaceae</taxon>
        <taxon>Solanoideae</taxon>
        <taxon>Solaneae</taxon>
        <taxon>Solanum</taxon>
    </lineage>
</organism>
<name>A0A9J6AXE0_SOLCO</name>
<comment type="caution">
    <text evidence="2">The sequence shown here is derived from an EMBL/GenBank/DDBJ whole genome shotgun (WGS) entry which is preliminary data.</text>
</comment>